<keyword evidence="3" id="KW-1185">Reference proteome</keyword>
<comment type="caution">
    <text evidence="2">The sequence shown here is derived from an EMBL/GenBank/DDBJ whole genome shotgun (WGS) entry which is preliminary data.</text>
</comment>
<reference evidence="2 3" key="1">
    <citation type="submission" date="2020-06" db="EMBL/GenBank/DDBJ databases">
        <authorList>
            <person name="Criscuolo A."/>
        </authorList>
    </citation>
    <scope>NUCLEOTIDE SEQUENCE [LARGE SCALE GENOMIC DNA]</scope>
    <source>
        <strain evidence="2">PXU-55</strain>
    </source>
</reference>
<dbReference type="AlphaFoldDB" id="A0A9N8J136"/>
<dbReference type="EMBL" id="CAIJDE010000037">
    <property type="protein sequence ID" value="CAC9974152.1"/>
    <property type="molecule type" value="Genomic_DNA"/>
</dbReference>
<keyword evidence="1" id="KW-0175">Coiled coil</keyword>
<protein>
    <recommendedName>
        <fullName evidence="4">Transposase</fullName>
    </recommendedName>
</protein>
<evidence type="ECO:0008006" key="4">
    <source>
        <dbReference type="Google" id="ProtNLM"/>
    </source>
</evidence>
<sequence>MERYSRTSPSKWQSQYSEEFKRFVCNDFLTGTLTKREIENKYNIGHSRLTYWLKEIGFDYSKPSIVSLPKMKDYTNKLADKEAEESVSQLKKELQETRLLAEAYRKMIEIAEQEFKIKIVKKSNTK</sequence>
<gene>
    <name evidence="2" type="ORF">FLAPXU55_01846</name>
</gene>
<dbReference type="InterPro" id="IPR009057">
    <property type="entry name" value="Homeodomain-like_sf"/>
</dbReference>
<proteinExistence type="predicted"/>
<name>A0A9N8J136_9FLAO</name>
<dbReference type="Proteomes" id="UP000533639">
    <property type="component" value="Unassembled WGS sequence"/>
</dbReference>
<feature type="coiled-coil region" evidence="1">
    <location>
        <begin position="80"/>
        <end position="114"/>
    </location>
</feature>
<accession>A0A9N8J136</accession>
<dbReference type="RefSeq" id="WP_180857432.1">
    <property type="nucleotide sequence ID" value="NZ_CAIJDE010000037.1"/>
</dbReference>
<organism evidence="2 3">
    <name type="scientific">Flavobacterium panici</name>
    <dbReference type="NCBI Taxonomy" id="2654843"/>
    <lineage>
        <taxon>Bacteria</taxon>
        <taxon>Pseudomonadati</taxon>
        <taxon>Bacteroidota</taxon>
        <taxon>Flavobacteriia</taxon>
        <taxon>Flavobacteriales</taxon>
        <taxon>Flavobacteriaceae</taxon>
        <taxon>Flavobacterium</taxon>
    </lineage>
</organism>
<evidence type="ECO:0000256" key="1">
    <source>
        <dbReference type="SAM" id="Coils"/>
    </source>
</evidence>
<evidence type="ECO:0000313" key="2">
    <source>
        <dbReference type="EMBL" id="CAC9974152.1"/>
    </source>
</evidence>
<dbReference type="SUPFAM" id="SSF46689">
    <property type="entry name" value="Homeodomain-like"/>
    <property type="match status" value="1"/>
</dbReference>
<evidence type="ECO:0000313" key="3">
    <source>
        <dbReference type="Proteomes" id="UP000533639"/>
    </source>
</evidence>